<dbReference type="InterPro" id="IPR006439">
    <property type="entry name" value="HAD-SF_hydro_IA"/>
</dbReference>
<dbReference type="NCBIfam" id="TIGR01549">
    <property type="entry name" value="HAD-SF-IA-v1"/>
    <property type="match status" value="1"/>
</dbReference>
<dbReference type="InterPro" id="IPR052550">
    <property type="entry name" value="Pyrimidine_5'-ntase_YjjG"/>
</dbReference>
<dbReference type="GeneID" id="35766357"/>
<keyword evidence="1" id="KW-0378">Hydrolase</keyword>
<dbReference type="eggNOG" id="COG1011">
    <property type="taxonomic scope" value="Bacteria"/>
</dbReference>
<sequence length="229" mass="25905">MNYKYLLFDLDHTLMDFDVAEETALSELLMECQVEDIQAYKDYYKPMNKAMWRDLELKKLTKAELVSTRFAKLFEHFGQEVDGSELAKKYQKHLKNQGQTYEGAADLLNALQAAGCDIYAATNGITAIQTGRLDHSDIQSYFKKVFISEQSGSQKPDKAFYDWMARQIPGFDSGSALMIGDSLTADILGGNTAGIDTVWYNPNHLVNKSQAQPTYEVKDYKSLLSLILH</sequence>
<gene>
    <name evidence="2" type="ORF">DIY07_04350</name>
    <name evidence="1" type="ORF">DQ08_03950</name>
</gene>
<organism evidence="2 4">
    <name type="scientific">Streptococcus iniae</name>
    <name type="common">Streptococcus shiloi</name>
    <dbReference type="NCBI Taxonomy" id="1346"/>
    <lineage>
        <taxon>Bacteria</taxon>
        <taxon>Bacillati</taxon>
        <taxon>Bacillota</taxon>
        <taxon>Bacilli</taxon>
        <taxon>Lactobacillales</taxon>
        <taxon>Streptococcaceae</taxon>
        <taxon>Streptococcus</taxon>
    </lineage>
</organism>
<dbReference type="SFLD" id="SFLDG01129">
    <property type="entry name" value="C1.5:_HAD__Beta-PGM__Phosphata"/>
    <property type="match status" value="1"/>
</dbReference>
<dbReference type="KEGG" id="siz:SI82_04170"/>
<dbReference type="SFLD" id="SFLDS00003">
    <property type="entry name" value="Haloacid_Dehalogenase"/>
    <property type="match status" value="1"/>
</dbReference>
<dbReference type="GO" id="GO:0008253">
    <property type="term" value="F:5'-nucleotidase activity"/>
    <property type="evidence" value="ECO:0007669"/>
    <property type="project" value="InterPro"/>
</dbReference>
<accession>A0A1J0MYK3</accession>
<dbReference type="PANTHER" id="PTHR47478:SF1">
    <property type="entry name" value="PYRIMIDINE 5'-NUCLEOTIDASE YJJG"/>
    <property type="match status" value="1"/>
</dbReference>
<dbReference type="KEGG" id="siq:DQ08_03950"/>
<dbReference type="InterPro" id="IPR036412">
    <property type="entry name" value="HAD-like_sf"/>
</dbReference>
<dbReference type="Gene3D" id="1.10.150.240">
    <property type="entry name" value="Putative phosphatase, domain 2"/>
    <property type="match status" value="1"/>
</dbReference>
<dbReference type="NCBIfam" id="TIGR02254">
    <property type="entry name" value="YjjG_YfnB"/>
    <property type="match status" value="1"/>
</dbReference>
<dbReference type="KEGG" id="sio:DW64_03940"/>
<dbReference type="SMR" id="A0A1J0MYK3"/>
<reference evidence="1 3" key="1">
    <citation type="journal article" date="2014" name="Genome Announc.">
        <title>Complete Genome Sequence of a Virulent Strain, Streptococcus iniae ISET0901, Isolated from Diseased Tilapia.</title>
        <authorList>
            <person name="Pridgeon J.W."/>
            <person name="Zhang D."/>
            <person name="Zhang L."/>
        </authorList>
    </citation>
    <scope>NUCLEOTIDE SEQUENCE [LARGE SCALE GENOMIC DNA]</scope>
    <source>
        <strain evidence="1 3">ISET0901</strain>
    </source>
</reference>
<protein>
    <submittedName>
        <fullName evidence="1">HAD family hydrolase</fullName>
    </submittedName>
    <submittedName>
        <fullName evidence="2">Noncanonical pyrimidine nucleotidase, YjjG family</fullName>
    </submittedName>
</protein>
<evidence type="ECO:0000313" key="4">
    <source>
        <dbReference type="Proteomes" id="UP000269148"/>
    </source>
</evidence>
<name>A0A1J0MYK3_STRIN</name>
<dbReference type="OrthoDB" id="9802350at2"/>
<keyword evidence="3" id="KW-1185">Reference proteome</keyword>
<reference evidence="2 4" key="2">
    <citation type="submission" date="2018-06" db="EMBL/GenBank/DDBJ databases">
        <title>Mutators as drivers of adaptation in pathogenic bacteria and a risk factor for host jumps and vaccine escape.</title>
        <authorList>
            <person name="Barnes A.C."/>
            <person name="Silayeva O."/>
        </authorList>
    </citation>
    <scope>NUCLEOTIDE SEQUENCE [LARGE SCALE GENOMIC DNA]</scope>
    <source>
        <strain evidence="2 4">QMA0445</strain>
    </source>
</reference>
<proteinExistence type="predicted"/>
<dbReference type="InterPro" id="IPR041492">
    <property type="entry name" value="HAD_2"/>
</dbReference>
<dbReference type="InterPro" id="IPR011951">
    <property type="entry name" value="HAD-SF_hydro_IA_YjjG/PynA"/>
</dbReference>
<dbReference type="SUPFAM" id="SSF56784">
    <property type="entry name" value="HAD-like"/>
    <property type="match status" value="1"/>
</dbReference>
<evidence type="ECO:0000313" key="2">
    <source>
        <dbReference type="EMBL" id="RLU57422.1"/>
    </source>
</evidence>
<evidence type="ECO:0000313" key="1">
    <source>
        <dbReference type="EMBL" id="AHY15626.1"/>
    </source>
</evidence>
<dbReference type="PANTHER" id="PTHR47478">
    <property type="match status" value="1"/>
</dbReference>
<dbReference type="Gene3D" id="3.40.50.1000">
    <property type="entry name" value="HAD superfamily/HAD-like"/>
    <property type="match status" value="1"/>
</dbReference>
<dbReference type="Pfam" id="PF13419">
    <property type="entry name" value="HAD_2"/>
    <property type="match status" value="1"/>
</dbReference>
<dbReference type="EMBL" id="CP007586">
    <property type="protein sequence ID" value="AHY15626.1"/>
    <property type="molecule type" value="Genomic_DNA"/>
</dbReference>
<dbReference type="InterPro" id="IPR023214">
    <property type="entry name" value="HAD_sf"/>
</dbReference>
<dbReference type="RefSeq" id="WP_003099302.1">
    <property type="nucleotide sequence ID" value="NZ_CP010783.1"/>
</dbReference>
<evidence type="ECO:0000313" key="3">
    <source>
        <dbReference type="Proteomes" id="UP000025245"/>
    </source>
</evidence>
<dbReference type="InterPro" id="IPR023198">
    <property type="entry name" value="PGP-like_dom2"/>
</dbReference>
<dbReference type="STRING" id="1346.BMF34_04045"/>
<dbReference type="EMBL" id="QLQD01000041">
    <property type="protein sequence ID" value="RLU57422.1"/>
    <property type="molecule type" value="Genomic_DNA"/>
</dbReference>
<dbReference type="Proteomes" id="UP000025245">
    <property type="component" value="Chromosome"/>
</dbReference>
<dbReference type="AlphaFoldDB" id="A0A1J0MYK3"/>
<dbReference type="Proteomes" id="UP000269148">
    <property type="component" value="Unassembled WGS sequence"/>
</dbReference>